<dbReference type="Pfam" id="PF25023">
    <property type="entry name" value="TEN_YD-shell"/>
    <property type="match status" value="2"/>
</dbReference>
<dbReference type="CDD" id="cd07477">
    <property type="entry name" value="Peptidases_S8_Subtilisin_subset"/>
    <property type="match status" value="1"/>
</dbReference>
<evidence type="ECO:0000313" key="11">
    <source>
        <dbReference type="EMBL" id="MFC5402393.1"/>
    </source>
</evidence>
<dbReference type="PRINTS" id="PR00723">
    <property type="entry name" value="SUBTILISIN"/>
</dbReference>
<dbReference type="SUPFAM" id="SSF110849">
    <property type="entry name" value="ParB/Sulfiredoxin"/>
    <property type="match status" value="1"/>
</dbReference>
<evidence type="ECO:0000259" key="9">
    <source>
        <dbReference type="Pfam" id="PF02195"/>
    </source>
</evidence>
<dbReference type="InterPro" id="IPR036086">
    <property type="entry name" value="ParB/Sulfiredoxin_sf"/>
</dbReference>
<dbReference type="EMBL" id="JBHSMI010000012">
    <property type="protein sequence ID" value="MFC5402393.1"/>
    <property type="molecule type" value="Genomic_DNA"/>
</dbReference>
<keyword evidence="2 6" id="KW-0645">Protease</keyword>
<dbReference type="InterPro" id="IPR050708">
    <property type="entry name" value="T6SS_VgrG/RHS"/>
</dbReference>
<feature type="active site" description="Charge relay system" evidence="6">
    <location>
        <position position="124"/>
    </location>
</feature>
<dbReference type="SUPFAM" id="SSF52743">
    <property type="entry name" value="Subtilisin-like"/>
    <property type="match status" value="1"/>
</dbReference>
<accession>A0ABW0HPS1</accession>
<dbReference type="Gene3D" id="2.180.10.10">
    <property type="entry name" value="RHS repeat-associated core"/>
    <property type="match status" value="2"/>
</dbReference>
<dbReference type="Gene3D" id="3.30.70.80">
    <property type="entry name" value="Peptidase S8 propeptide/proteinase inhibitor I9"/>
    <property type="match status" value="1"/>
</dbReference>
<dbReference type="InterPro" id="IPR037045">
    <property type="entry name" value="S8pro/Inhibitor_I9_sf"/>
</dbReference>
<dbReference type="InterPro" id="IPR015500">
    <property type="entry name" value="Peptidase_S8_subtilisin-rel"/>
</dbReference>
<evidence type="ECO:0000256" key="3">
    <source>
        <dbReference type="ARBA" id="ARBA00022737"/>
    </source>
</evidence>
<evidence type="ECO:0000259" key="8">
    <source>
        <dbReference type="Pfam" id="PF00082"/>
    </source>
</evidence>
<gene>
    <name evidence="11" type="ORF">ACFPOF_06550</name>
</gene>
<dbReference type="InterPro" id="IPR006530">
    <property type="entry name" value="YD"/>
</dbReference>
<organism evidence="11 12">
    <name type="scientific">Cohnella soli</name>
    <dbReference type="NCBI Taxonomy" id="425005"/>
    <lineage>
        <taxon>Bacteria</taxon>
        <taxon>Bacillati</taxon>
        <taxon>Bacillota</taxon>
        <taxon>Bacilli</taxon>
        <taxon>Bacillales</taxon>
        <taxon>Paenibacillaceae</taxon>
        <taxon>Cohnella</taxon>
    </lineage>
</organism>
<dbReference type="Proteomes" id="UP001596113">
    <property type="component" value="Unassembled WGS sequence"/>
</dbReference>
<feature type="active site" description="Charge relay system" evidence="6">
    <location>
        <position position="155"/>
    </location>
</feature>
<keyword evidence="12" id="KW-1185">Reference proteome</keyword>
<dbReference type="CDD" id="cd16387">
    <property type="entry name" value="ParB_N_Srx"/>
    <property type="match status" value="1"/>
</dbReference>
<comment type="caution">
    <text evidence="11">The sequence shown here is derived from an EMBL/GenBank/DDBJ whole genome shotgun (WGS) entry which is preliminary data.</text>
</comment>
<dbReference type="Gene3D" id="3.40.50.200">
    <property type="entry name" value="Peptidase S8/S53 domain"/>
    <property type="match status" value="1"/>
</dbReference>
<protein>
    <submittedName>
        <fullName evidence="11">S8 family serine peptidase</fullName>
    </submittedName>
</protein>
<dbReference type="PANTHER" id="PTHR32305">
    <property type="match status" value="1"/>
</dbReference>
<proteinExistence type="inferred from homology"/>
<dbReference type="NCBIfam" id="TIGR03696">
    <property type="entry name" value="Rhs_assc_core"/>
    <property type="match status" value="1"/>
</dbReference>
<dbReference type="PROSITE" id="PS00137">
    <property type="entry name" value="SUBTILASE_HIS"/>
    <property type="match status" value="1"/>
</dbReference>
<keyword evidence="3" id="KW-0677">Repeat</keyword>
<dbReference type="PROSITE" id="PS00138">
    <property type="entry name" value="SUBTILASE_SER"/>
    <property type="match status" value="1"/>
</dbReference>
<dbReference type="PANTHER" id="PTHR32305:SF15">
    <property type="entry name" value="PROTEIN RHSA-RELATED"/>
    <property type="match status" value="1"/>
</dbReference>
<feature type="domain" description="ParB-like N-terminal" evidence="9">
    <location>
        <begin position="2106"/>
        <end position="2161"/>
    </location>
</feature>
<dbReference type="Gene3D" id="3.90.1530.10">
    <property type="entry name" value="Conserved hypothetical protein from pyrococcus furiosus pfu- 392566-001, ParB domain"/>
    <property type="match status" value="1"/>
</dbReference>
<evidence type="ECO:0000256" key="4">
    <source>
        <dbReference type="ARBA" id="ARBA00022801"/>
    </source>
</evidence>
<feature type="region of interest" description="Disordered" evidence="7">
    <location>
        <begin position="1"/>
        <end position="32"/>
    </location>
</feature>
<sequence>MANAQSSTSDNSNLKKPKIDGSSAPSPQNVIIKFKDVERGKKQLKDKRKKVKKAFKHARTVVVEQLTSEEIASLRQDPNVEYAEIDSPIQLAADRIIPDIEQIHAASSSVQGVDGTGIKVAVLDTGINTESAELSIAGGVSFVPEEPSFDDLNGHGTAVAGILAAQKNETGIVGVAPGIDLYAVKVMNQSGVGYYSQVIDALDWAIEQHIDIVSMSFAGQANSKALSEAIHLAAESGILMVAATGNDGINAVSYPAKYDKVVAVGAVNRQNQLAYFSNTGNEVDLVAPGVDVEVLKLDDTTEARSGTSFAVPFVTGTLALLKSQHPEMGADAVRQQIINYATPLSTQPSPSFGHGLVNAEEALRDHTTGGPTDPTFLFALLQQNVPFSALQPEERQQLADFYGVQEALFEACEQANLSLSASLQAIPRMKQFDLSPAEFIQLSTQQPDLKQLDKVLLAYQALLRHHVIREEAREAVRKLLLDGYNAVSVYNAYVVGGALNIPMEHLAILETAMDDDRFSQLESIADVSEAKAAQRLISMFIVNPVVLQNYVNHSSQTWTEVEAQLQASAATQEQRGGAEPDPVIGIADGGAPTVSYDKYVQAPFDIKLNGNESVEAGTGNLIYSMKNYSLSGRSGLDVQLNLRYDGAEAGLYEPDYYYSYSRYDDYDYIVTGGALAGYSNWIGTGRVPALDIAESVRGTYETFEEAVVAALNWQANSYTHKAYWSDGTDLTMSYYANITPFYDPSGSWESESKSDLVINNTYTELQSNLGSGWSLDFPSIESDSRGTKYLHLPGGRKYKVTLTSTVGDSNLDQYTLKDLRLETDSSTYTNTQSIPSAYVLLMEGGGKDYFGSDGRLLAMQDRFGNTIKFEHTVINGRPVISKITDTLDRNFLFAYTTDAVGKKLIVTLPDSNKIQYISKLIPGYTNEYMLDSVIDQQGRTTSFQYDMAGCNTSFSFFSKSNRSQANPVACLKTITYPTNATTTFTYQQAVGNLGNQGSYSYNRVLTREDKADGQSYGKVTYGYTGNFTGYPDYSSIDAMPTGYQYVMTAMDTNNTVTLMKFNNKHLLESSEVKQGSNNISRVVYVYNADRLPTSISTTQYNIGTTESATKTESYQYDAWGGVLSYTNPLGDVTTYTYENTDLHRQLTASSYMDATTIQQTQFIPVSPTVEQVRIRHFENGTDYSIVKTYTYDSYHNLISEQTPMRDGSTVTINYEYSNSSTNKSGYLTRAFQTVKNVSGTPELLEQSYTYDFTTGALLTYKDANQHTTSYSYDKLGRLLTVTMPANPTTSLKQLIYDDANNTVEQVNEEGYRLRNLYDRLGRLVKTQSYKNSNWVTLTENHYNALGWLDWTKDAAGNQTTYQYDALGRNIKIINPGNPGSQTFKQIIYKDAWLYENGSNQVQTIDEDNRSTWEYYNKIGWKTADKVLDFQRYTYDKAGNLKTFVDAKGKTTQYVYDDLNRLTQVTNAMPETTSYAYDNLNRLIRTQFPNGDDRQQQYDEAGRIIKKTDEGGDEEKFFYDKGSNMTKHVYLKGQTYDFSYDARDWLKSVVSTSGGTTQTKSFTYNKAGQRLTATNEAGTFSYQYRTDNGELKRMTYPDGRYTEIETDWALSQSQLTDPYGQQIFYKYDERKQLDYVSLNSIIGTREVDYSYTNNGKLSAIAFPNGISQTFEYYANDGNQLYKVKHKNASNTVLNEYTNTYDPNFNIKQQVNNDSTITLTYDPLNRIKTSTDGNEIYDYDTQGNRLSLQSDKPLLSSGDKLYVYDLWDQLTSATVDGVTTTYMYDPDGLLYERSSKGSKTRYYYFKSQLIAKGNVASNGSASLTARYIYGNSLAMQMDDEGNKLYYLTNAHGDVVELRKSDGGFENHYSYDLWGNVTGVANSNETVDNQFMYAGEFWDDATGLQYLRARWYDPSIGRFINKDTYEGQVDNPLTLNLYTYVQNNPLIHSDPSGHLTFKAAWYIARGSQDFFVNSLVDGVKAVFNFNTYKNIWNVSSALINGDYDFWEFASVLGDGVAEPFRYIKENGDHVLNGKPTKSEAYAFGQAYGKAFMTLQAAFTAGVTLTPKLAAAFSKATSLLKMFKSLTANVADLRKNPLDEFDYYGGNYNADALRKAREYIHKNGTIESPIKVRILDDGTMEIVDGHHRWWAAQQAGLKTVPIEVVK</sequence>
<dbReference type="InterPro" id="IPR034202">
    <property type="entry name" value="Subtilisin_Carlsberg-like"/>
</dbReference>
<dbReference type="PROSITE" id="PS51892">
    <property type="entry name" value="SUBTILASE"/>
    <property type="match status" value="1"/>
</dbReference>
<dbReference type="Pfam" id="PF02195">
    <property type="entry name" value="ParB_N"/>
    <property type="match status" value="1"/>
</dbReference>
<dbReference type="InterPro" id="IPR022385">
    <property type="entry name" value="Rhs_assc_core"/>
</dbReference>
<dbReference type="InterPro" id="IPR022398">
    <property type="entry name" value="Peptidase_S8_His-AS"/>
</dbReference>
<dbReference type="Pfam" id="PF05593">
    <property type="entry name" value="RHS_repeat"/>
    <property type="match status" value="1"/>
</dbReference>
<dbReference type="InterPro" id="IPR023828">
    <property type="entry name" value="Peptidase_S8_Ser-AS"/>
</dbReference>
<keyword evidence="4 6" id="KW-0378">Hydrolase</keyword>
<evidence type="ECO:0000256" key="5">
    <source>
        <dbReference type="ARBA" id="ARBA00022825"/>
    </source>
</evidence>
<dbReference type="InterPro" id="IPR056823">
    <property type="entry name" value="TEN-like_YD-shell"/>
</dbReference>
<dbReference type="InterPro" id="IPR036852">
    <property type="entry name" value="Peptidase_S8/S53_dom_sf"/>
</dbReference>
<dbReference type="Pfam" id="PF00082">
    <property type="entry name" value="Peptidase_S8"/>
    <property type="match status" value="1"/>
</dbReference>
<dbReference type="NCBIfam" id="TIGR01643">
    <property type="entry name" value="YD_repeat_2x"/>
    <property type="match status" value="4"/>
</dbReference>
<evidence type="ECO:0000313" key="12">
    <source>
        <dbReference type="Proteomes" id="UP001596113"/>
    </source>
</evidence>
<comment type="similarity">
    <text evidence="1 6">Belongs to the peptidase S8 family.</text>
</comment>
<dbReference type="InterPro" id="IPR000209">
    <property type="entry name" value="Peptidase_S8/S53_dom"/>
</dbReference>
<feature type="compositionally biased region" description="Polar residues" evidence="7">
    <location>
        <begin position="1"/>
        <end position="14"/>
    </location>
</feature>
<evidence type="ECO:0000256" key="6">
    <source>
        <dbReference type="PROSITE-ProRule" id="PRU01240"/>
    </source>
</evidence>
<reference evidence="12" key="1">
    <citation type="journal article" date="2019" name="Int. J. Syst. Evol. Microbiol.">
        <title>The Global Catalogue of Microorganisms (GCM) 10K type strain sequencing project: providing services to taxonomists for standard genome sequencing and annotation.</title>
        <authorList>
            <consortium name="The Broad Institute Genomics Platform"/>
            <consortium name="The Broad Institute Genome Sequencing Center for Infectious Disease"/>
            <person name="Wu L."/>
            <person name="Ma J."/>
        </authorList>
    </citation>
    <scope>NUCLEOTIDE SEQUENCE [LARGE SCALE GENOMIC DNA]</scope>
    <source>
        <strain evidence="12">CGMCC 1.18575</strain>
    </source>
</reference>
<name>A0ABW0HPS1_9BACL</name>
<evidence type="ECO:0000256" key="1">
    <source>
        <dbReference type="ARBA" id="ARBA00011073"/>
    </source>
</evidence>
<dbReference type="InterPro" id="IPR031325">
    <property type="entry name" value="RHS_repeat"/>
</dbReference>
<keyword evidence="5 6" id="KW-0720">Serine protease</keyword>
<dbReference type="RefSeq" id="WP_378130802.1">
    <property type="nucleotide sequence ID" value="NZ_JBHSMI010000012.1"/>
</dbReference>
<evidence type="ECO:0000256" key="2">
    <source>
        <dbReference type="ARBA" id="ARBA00022670"/>
    </source>
</evidence>
<feature type="domain" description="Teneurin-like YD-shell" evidence="10">
    <location>
        <begin position="1414"/>
        <end position="1660"/>
    </location>
</feature>
<evidence type="ECO:0000259" key="10">
    <source>
        <dbReference type="Pfam" id="PF25023"/>
    </source>
</evidence>
<feature type="active site" description="Charge relay system" evidence="6">
    <location>
        <position position="308"/>
    </location>
</feature>
<feature type="domain" description="Teneurin-like YD-shell" evidence="10">
    <location>
        <begin position="1665"/>
        <end position="1942"/>
    </location>
</feature>
<dbReference type="InterPro" id="IPR003115">
    <property type="entry name" value="ParB_N"/>
</dbReference>
<evidence type="ECO:0000256" key="7">
    <source>
        <dbReference type="SAM" id="MobiDB-lite"/>
    </source>
</evidence>
<feature type="domain" description="Peptidase S8/S53" evidence="8">
    <location>
        <begin position="115"/>
        <end position="355"/>
    </location>
</feature>